<dbReference type="SUPFAM" id="SSF103473">
    <property type="entry name" value="MFS general substrate transporter"/>
    <property type="match status" value="1"/>
</dbReference>
<dbReference type="Gene3D" id="1.20.1250.20">
    <property type="entry name" value="MFS general substrate transporter like domains"/>
    <property type="match status" value="2"/>
</dbReference>
<dbReference type="EMBL" id="LHQR01000014">
    <property type="protein sequence ID" value="KXG53201.1"/>
    <property type="molecule type" value="Genomic_DNA"/>
</dbReference>
<dbReference type="OMA" id="MSCANTG"/>
<keyword evidence="9" id="KW-1185">Reference proteome</keyword>
<feature type="transmembrane region" description="Helical" evidence="6">
    <location>
        <begin position="247"/>
        <end position="264"/>
    </location>
</feature>
<dbReference type="InterPro" id="IPR020846">
    <property type="entry name" value="MFS_dom"/>
</dbReference>
<dbReference type="InterPro" id="IPR011701">
    <property type="entry name" value="MFS"/>
</dbReference>
<feature type="transmembrane region" description="Helical" evidence="6">
    <location>
        <begin position="93"/>
        <end position="116"/>
    </location>
</feature>
<dbReference type="Pfam" id="PF07690">
    <property type="entry name" value="MFS_1"/>
    <property type="match status" value="1"/>
</dbReference>
<gene>
    <name evidence="8" type="ORF">PGRI_002510</name>
</gene>
<dbReference type="InterPro" id="IPR036259">
    <property type="entry name" value="MFS_trans_sf"/>
</dbReference>
<comment type="caution">
    <text evidence="8">The sequence shown here is derived from an EMBL/GenBank/DDBJ whole genome shotgun (WGS) entry which is preliminary data.</text>
</comment>
<sequence length="459" mass="48785">MKDIEKLLLTGYKWRSSKWFILSTVAIALFAETFLYGFLVPILGEMIRNRLHVHPSKAQELTSGVLALHGTLAVLSGPIIGHFADKNPNRKSALLFSLAWCIIGTGIVASAISVPMLLLGRVMQGIAGSAVWIIGFATVADTISPNHIGFALSMMMSCANTGTISGPAVAGLLLEAVGYWLTWSVPLVVLTIDFIARVCMIEIPASPSSSTANGSPTENESLLPCKEQQIPPKIGDFWRIMLCNGRVMTCLLIITMGATVSTSFDATLPLYVEEKFGWGPSTAGLLFAGLVVPGVFIGPVAGWVRDRIGTRPPTVLCAILQAIVFGLMGIAGGDSSWANVQNMGKPIYAACIVAIGTLRPFVSGLVPVELTATGKAIQERSPGIFGSKGGMSRLFSMMDVSASLGTMIGPIIGGSLKQMFGYKYMSWTLGLVYLLLAALAVRFFGPEDTDKAPCSEEEA</sequence>
<feature type="transmembrane region" description="Helical" evidence="6">
    <location>
        <begin position="394"/>
        <end position="412"/>
    </location>
</feature>
<evidence type="ECO:0000256" key="3">
    <source>
        <dbReference type="ARBA" id="ARBA00022692"/>
    </source>
</evidence>
<dbReference type="GO" id="GO:0016020">
    <property type="term" value="C:membrane"/>
    <property type="evidence" value="ECO:0007669"/>
    <property type="project" value="UniProtKB-SubCell"/>
</dbReference>
<dbReference type="PROSITE" id="PS50850">
    <property type="entry name" value="MFS"/>
    <property type="match status" value="1"/>
</dbReference>
<keyword evidence="2" id="KW-0813">Transport</keyword>
<organism evidence="8 9">
    <name type="scientific">Penicillium patulum</name>
    <name type="common">Penicillium griseofulvum</name>
    <dbReference type="NCBI Taxonomy" id="5078"/>
    <lineage>
        <taxon>Eukaryota</taxon>
        <taxon>Fungi</taxon>
        <taxon>Dikarya</taxon>
        <taxon>Ascomycota</taxon>
        <taxon>Pezizomycotina</taxon>
        <taxon>Eurotiomycetes</taxon>
        <taxon>Eurotiomycetidae</taxon>
        <taxon>Eurotiales</taxon>
        <taxon>Aspergillaceae</taxon>
        <taxon>Penicillium</taxon>
    </lineage>
</organism>
<evidence type="ECO:0000259" key="7">
    <source>
        <dbReference type="PROSITE" id="PS50850"/>
    </source>
</evidence>
<evidence type="ECO:0000313" key="9">
    <source>
        <dbReference type="Proteomes" id="UP000070168"/>
    </source>
</evidence>
<evidence type="ECO:0000256" key="2">
    <source>
        <dbReference type="ARBA" id="ARBA00022448"/>
    </source>
</evidence>
<keyword evidence="3 6" id="KW-0812">Transmembrane</keyword>
<feature type="transmembrane region" description="Helical" evidence="6">
    <location>
        <begin position="424"/>
        <end position="445"/>
    </location>
</feature>
<evidence type="ECO:0000256" key="5">
    <source>
        <dbReference type="ARBA" id="ARBA00023136"/>
    </source>
</evidence>
<feature type="domain" description="Major facilitator superfamily (MFS) profile" evidence="7">
    <location>
        <begin position="21"/>
        <end position="449"/>
    </location>
</feature>
<comment type="subcellular location">
    <subcellularLocation>
        <location evidence="1">Membrane</location>
        <topology evidence="1">Multi-pass membrane protein</topology>
    </subcellularLocation>
</comment>
<reference evidence="8 9" key="1">
    <citation type="journal article" date="2016" name="BMC Genomics">
        <title>Genome sequencing and secondary metabolism of the postharvest pathogen Penicillium griseofulvum.</title>
        <authorList>
            <person name="Banani H."/>
            <person name="Marcet-Houben M."/>
            <person name="Ballester A.R."/>
            <person name="Abbruscato P."/>
            <person name="Gonzalez-Candelas L."/>
            <person name="Gabaldon T."/>
            <person name="Spadaro D."/>
        </authorList>
    </citation>
    <scope>NUCLEOTIDE SEQUENCE [LARGE SCALE GENOMIC DNA]</scope>
    <source>
        <strain evidence="8 9">PG3</strain>
    </source>
</reference>
<dbReference type="PANTHER" id="PTHR23506">
    <property type="entry name" value="GH10249P"/>
    <property type="match status" value="1"/>
</dbReference>
<evidence type="ECO:0000313" key="8">
    <source>
        <dbReference type="EMBL" id="KXG53201.1"/>
    </source>
</evidence>
<evidence type="ECO:0000256" key="6">
    <source>
        <dbReference type="SAM" id="Phobius"/>
    </source>
</evidence>
<dbReference type="AlphaFoldDB" id="A0A135LWB0"/>
<dbReference type="InterPro" id="IPR050930">
    <property type="entry name" value="MFS_Vesicular_Transporter"/>
</dbReference>
<feature type="transmembrane region" description="Helical" evidence="6">
    <location>
        <begin position="284"/>
        <end position="303"/>
    </location>
</feature>
<feature type="transmembrane region" description="Helical" evidence="6">
    <location>
        <begin position="63"/>
        <end position="81"/>
    </location>
</feature>
<keyword evidence="4 6" id="KW-1133">Transmembrane helix</keyword>
<evidence type="ECO:0000256" key="1">
    <source>
        <dbReference type="ARBA" id="ARBA00004141"/>
    </source>
</evidence>
<accession>A0A135LWB0</accession>
<dbReference type="OrthoDB" id="5086884at2759"/>
<dbReference type="GO" id="GO:0022857">
    <property type="term" value="F:transmembrane transporter activity"/>
    <property type="evidence" value="ECO:0007669"/>
    <property type="project" value="InterPro"/>
</dbReference>
<protein>
    <submittedName>
        <fullName evidence="8">Major facilitator superfamily domain, general substrate transporter</fullName>
    </submittedName>
</protein>
<feature type="transmembrane region" description="Helical" evidence="6">
    <location>
        <begin position="20"/>
        <end position="43"/>
    </location>
</feature>
<keyword evidence="5 6" id="KW-0472">Membrane</keyword>
<dbReference type="STRING" id="5078.A0A135LWB0"/>
<dbReference type="Proteomes" id="UP000070168">
    <property type="component" value="Unassembled WGS sequence"/>
</dbReference>
<name>A0A135LWB0_PENPA</name>
<evidence type="ECO:0000256" key="4">
    <source>
        <dbReference type="ARBA" id="ARBA00022989"/>
    </source>
</evidence>
<dbReference type="RefSeq" id="XP_040651736.1">
    <property type="nucleotide sequence ID" value="XM_040787964.1"/>
</dbReference>
<proteinExistence type="predicted"/>
<dbReference type="PANTHER" id="PTHR23506:SF35">
    <property type="entry name" value="MAJOR FACILITATOR SUPERFAMILY (MFS) PROFILE DOMAIN-CONTAINING PROTEIN-RELATED"/>
    <property type="match status" value="1"/>
</dbReference>
<feature type="transmembrane region" description="Helical" evidence="6">
    <location>
        <begin position="315"/>
        <end position="332"/>
    </location>
</feature>
<dbReference type="GeneID" id="63703264"/>